<dbReference type="RefSeq" id="WP_267991513.1">
    <property type="nucleotide sequence ID" value="NZ_JAPJZI010000001.1"/>
</dbReference>
<organism evidence="6 7">
    <name type="scientific">Hoeflea prorocentri</name>
    <dbReference type="NCBI Taxonomy" id="1922333"/>
    <lineage>
        <taxon>Bacteria</taxon>
        <taxon>Pseudomonadati</taxon>
        <taxon>Pseudomonadota</taxon>
        <taxon>Alphaproteobacteria</taxon>
        <taxon>Hyphomicrobiales</taxon>
        <taxon>Rhizobiaceae</taxon>
        <taxon>Hoeflea</taxon>
    </lineage>
</organism>
<proteinExistence type="inferred from homology"/>
<dbReference type="FunFam" id="1.10.10.10:FF:000001">
    <property type="entry name" value="LysR family transcriptional regulator"/>
    <property type="match status" value="1"/>
</dbReference>
<dbReference type="InterPro" id="IPR005119">
    <property type="entry name" value="LysR_subst-bd"/>
</dbReference>
<dbReference type="PANTHER" id="PTHR30537">
    <property type="entry name" value="HTH-TYPE TRANSCRIPTIONAL REGULATOR"/>
    <property type="match status" value="1"/>
</dbReference>
<dbReference type="CDD" id="cd08422">
    <property type="entry name" value="PBP2_CrgA_like"/>
    <property type="match status" value="1"/>
</dbReference>
<keyword evidence="7" id="KW-1185">Reference proteome</keyword>
<gene>
    <name evidence="6" type="ORF">OQ273_16110</name>
</gene>
<dbReference type="InterPro" id="IPR036390">
    <property type="entry name" value="WH_DNA-bd_sf"/>
</dbReference>
<evidence type="ECO:0000256" key="1">
    <source>
        <dbReference type="ARBA" id="ARBA00009437"/>
    </source>
</evidence>
<dbReference type="SUPFAM" id="SSF53850">
    <property type="entry name" value="Periplasmic binding protein-like II"/>
    <property type="match status" value="1"/>
</dbReference>
<reference evidence="6" key="1">
    <citation type="submission" date="2022-11" db="EMBL/GenBank/DDBJ databases">
        <title>Draft genome sequence of Hoeflea poritis E7-10 and Hoeflea prorocentri PM5-8, separated from scleractinian coral Porites lutea and marine dinoflagellate.</title>
        <authorList>
            <person name="Zhang G."/>
            <person name="Wei Q."/>
            <person name="Cai L."/>
        </authorList>
    </citation>
    <scope>NUCLEOTIDE SEQUENCE</scope>
    <source>
        <strain evidence="6">PM5-8</strain>
    </source>
</reference>
<dbReference type="EMBL" id="JAPJZI010000001">
    <property type="protein sequence ID" value="MDA5400106.1"/>
    <property type="molecule type" value="Genomic_DNA"/>
</dbReference>
<dbReference type="InterPro" id="IPR000847">
    <property type="entry name" value="LysR_HTH_N"/>
</dbReference>
<dbReference type="Pfam" id="PF03466">
    <property type="entry name" value="LysR_substrate"/>
    <property type="match status" value="1"/>
</dbReference>
<dbReference type="AlphaFoldDB" id="A0A9X3ZIW8"/>
<accession>A0A9X3ZIW8</accession>
<keyword evidence="4" id="KW-0804">Transcription</keyword>
<comment type="similarity">
    <text evidence="1">Belongs to the LysR transcriptional regulatory family.</text>
</comment>
<evidence type="ECO:0000256" key="3">
    <source>
        <dbReference type="ARBA" id="ARBA00023125"/>
    </source>
</evidence>
<dbReference type="Gene3D" id="3.40.190.290">
    <property type="match status" value="1"/>
</dbReference>
<keyword evidence="2" id="KW-0805">Transcription regulation</keyword>
<comment type="caution">
    <text evidence="6">The sequence shown here is derived from an EMBL/GenBank/DDBJ whole genome shotgun (WGS) entry which is preliminary data.</text>
</comment>
<dbReference type="InterPro" id="IPR036388">
    <property type="entry name" value="WH-like_DNA-bd_sf"/>
</dbReference>
<dbReference type="GO" id="GO:0006351">
    <property type="term" value="P:DNA-templated transcription"/>
    <property type="evidence" value="ECO:0007669"/>
    <property type="project" value="TreeGrafter"/>
</dbReference>
<evidence type="ECO:0000256" key="2">
    <source>
        <dbReference type="ARBA" id="ARBA00023015"/>
    </source>
</evidence>
<protein>
    <submittedName>
        <fullName evidence="6">LysR family transcriptional regulator</fullName>
    </submittedName>
</protein>
<name>A0A9X3ZIW8_9HYPH</name>
<dbReference type="Proteomes" id="UP001151234">
    <property type="component" value="Unassembled WGS sequence"/>
</dbReference>
<keyword evidence="3" id="KW-0238">DNA-binding</keyword>
<evidence type="ECO:0000256" key="4">
    <source>
        <dbReference type="ARBA" id="ARBA00023163"/>
    </source>
</evidence>
<dbReference type="GO" id="GO:0003700">
    <property type="term" value="F:DNA-binding transcription factor activity"/>
    <property type="evidence" value="ECO:0007669"/>
    <property type="project" value="InterPro"/>
</dbReference>
<dbReference type="Gene3D" id="1.10.10.10">
    <property type="entry name" value="Winged helix-like DNA-binding domain superfamily/Winged helix DNA-binding domain"/>
    <property type="match status" value="1"/>
</dbReference>
<dbReference type="PROSITE" id="PS50931">
    <property type="entry name" value="HTH_LYSR"/>
    <property type="match status" value="1"/>
</dbReference>
<dbReference type="GO" id="GO:0043565">
    <property type="term" value="F:sequence-specific DNA binding"/>
    <property type="evidence" value="ECO:0007669"/>
    <property type="project" value="TreeGrafter"/>
</dbReference>
<evidence type="ECO:0000313" key="7">
    <source>
        <dbReference type="Proteomes" id="UP001151234"/>
    </source>
</evidence>
<feature type="domain" description="HTH lysR-type" evidence="5">
    <location>
        <begin position="1"/>
        <end position="60"/>
    </location>
</feature>
<evidence type="ECO:0000313" key="6">
    <source>
        <dbReference type="EMBL" id="MDA5400106.1"/>
    </source>
</evidence>
<dbReference type="InterPro" id="IPR058163">
    <property type="entry name" value="LysR-type_TF_proteobact-type"/>
</dbReference>
<evidence type="ECO:0000259" key="5">
    <source>
        <dbReference type="PROSITE" id="PS50931"/>
    </source>
</evidence>
<dbReference type="PANTHER" id="PTHR30537:SF30">
    <property type="entry name" value="TRANSCRIPTIONAL REGULATOR-RELATED"/>
    <property type="match status" value="1"/>
</dbReference>
<dbReference type="SUPFAM" id="SSF46785">
    <property type="entry name" value="Winged helix' DNA-binding domain"/>
    <property type="match status" value="1"/>
</dbReference>
<sequence>MIDHLRALAVFSSVADAGSFRAAAKKLGLSASVVSHHVTSLERYLDTPLIYRTTRKLSLTAAGEQLAGSARAMLRSAEEGFSEVGHQTSNPTGLLTVTAPAIMQYARFVTRTSTFMKHNPNAEISMSFTDRRINLVEEGFDLGLRVGRLEDSSLMSKKLAEGRLHLCASPDYLRSKSPIRQPRDLEKLEAIDLAGVSRPVILTKSGRERKQHSVHMPYRITVDSGFAARRMAEEGCGIVVMPDFFVRERIAEGHLMELLPDWRAPSYGIYAVWPPNSGTNRLRSAYVDFVGAISKTEPQTDRNMRN</sequence>
<dbReference type="Pfam" id="PF00126">
    <property type="entry name" value="HTH_1"/>
    <property type="match status" value="1"/>
</dbReference>